<dbReference type="PANTHER" id="PTHR34351:SF1">
    <property type="entry name" value="SLR1927 PROTEIN"/>
    <property type="match status" value="1"/>
</dbReference>
<dbReference type="Proteomes" id="UP001500784">
    <property type="component" value="Unassembled WGS sequence"/>
</dbReference>
<dbReference type="PANTHER" id="PTHR34351">
    <property type="entry name" value="SLR1927 PROTEIN-RELATED"/>
    <property type="match status" value="1"/>
</dbReference>
<evidence type="ECO:0000313" key="5">
    <source>
        <dbReference type="Proteomes" id="UP001500784"/>
    </source>
</evidence>
<name>A0ABN2PID2_9MICC</name>
<sequence>MAKSPVLTGRGWGLVGSGVVSLLGAQVLGRRDLLLLGLFLILMPLASALALRLLKPQFSVQRTFRPSTAETGTPVSVGLAVHPVKPFGGTARMTEGLPARFGTSPEFRFPAARTHAGHASRYEYRLRSSRRGLYRIGPVSAGFLDPFGLAVVRHTIGGTDDLVVKPVPVELPSAVLDGLRGSDGSVSTRVQGVPSQDDVTTREYRHGDPMRRVHWSATARHGELMVRQEETVATPRATLVLDQRESSYDQGFLSPFWSESADDAAPASSESFEWAVSAVMSIGADLLERGFAVRLLDAQARPGLQRSPSSADPDAALFSGAAAVGDLGEGLAALGLEEADAASGPRPRSGARTLRTLRRAGSPRPAGAHPHPERSLHPGQPAKQPFGGVLLEALLDARHRGPLVVITGVLSEEDARRLAPAAEAVPSALALVVTERPAASGAQLALLRAAGWTAEAVAPSQPVAAAWSGAAEHAAALLQPGHRP</sequence>
<evidence type="ECO:0000256" key="1">
    <source>
        <dbReference type="SAM" id="MobiDB-lite"/>
    </source>
</evidence>
<dbReference type="RefSeq" id="WP_170287780.1">
    <property type="nucleotide sequence ID" value="NZ_BAAALV010000007.1"/>
</dbReference>
<proteinExistence type="predicted"/>
<evidence type="ECO:0000259" key="3">
    <source>
        <dbReference type="Pfam" id="PF01882"/>
    </source>
</evidence>
<dbReference type="EMBL" id="BAAALV010000007">
    <property type="protein sequence ID" value="GAA1921346.1"/>
    <property type="molecule type" value="Genomic_DNA"/>
</dbReference>
<feature type="compositionally biased region" description="Polar residues" evidence="1">
    <location>
        <begin position="184"/>
        <end position="198"/>
    </location>
</feature>
<feature type="transmembrane region" description="Helical" evidence="2">
    <location>
        <begin position="34"/>
        <end position="54"/>
    </location>
</feature>
<keyword evidence="2" id="KW-0472">Membrane</keyword>
<feature type="region of interest" description="Disordered" evidence="1">
    <location>
        <begin position="359"/>
        <end position="383"/>
    </location>
</feature>
<feature type="region of interest" description="Disordered" evidence="1">
    <location>
        <begin position="182"/>
        <end position="202"/>
    </location>
</feature>
<keyword evidence="5" id="KW-1185">Reference proteome</keyword>
<accession>A0ABN2PID2</accession>
<protein>
    <recommendedName>
        <fullName evidence="3">DUF58 domain-containing protein</fullName>
    </recommendedName>
</protein>
<comment type="caution">
    <text evidence="4">The sequence shown here is derived from an EMBL/GenBank/DDBJ whole genome shotgun (WGS) entry which is preliminary data.</text>
</comment>
<keyword evidence="2" id="KW-1133">Transmembrane helix</keyword>
<dbReference type="InterPro" id="IPR002881">
    <property type="entry name" value="DUF58"/>
</dbReference>
<evidence type="ECO:0000313" key="4">
    <source>
        <dbReference type="EMBL" id="GAA1921346.1"/>
    </source>
</evidence>
<reference evidence="4 5" key="1">
    <citation type="journal article" date="2019" name="Int. J. Syst. Evol. Microbiol.">
        <title>The Global Catalogue of Microorganisms (GCM) 10K type strain sequencing project: providing services to taxonomists for standard genome sequencing and annotation.</title>
        <authorList>
            <consortium name="The Broad Institute Genomics Platform"/>
            <consortium name="The Broad Institute Genome Sequencing Center for Infectious Disease"/>
            <person name="Wu L."/>
            <person name="Ma J."/>
        </authorList>
    </citation>
    <scope>NUCLEOTIDE SEQUENCE [LARGE SCALE GENOMIC DNA]</scope>
    <source>
        <strain evidence="4 5">JCM 13316</strain>
    </source>
</reference>
<keyword evidence="2" id="KW-0812">Transmembrane</keyword>
<dbReference type="Pfam" id="PF01882">
    <property type="entry name" value="DUF58"/>
    <property type="match status" value="1"/>
</dbReference>
<organism evidence="4 5">
    <name type="scientific">Arthrobacter gandavensis</name>
    <dbReference type="NCBI Taxonomy" id="169960"/>
    <lineage>
        <taxon>Bacteria</taxon>
        <taxon>Bacillati</taxon>
        <taxon>Actinomycetota</taxon>
        <taxon>Actinomycetes</taxon>
        <taxon>Micrococcales</taxon>
        <taxon>Micrococcaceae</taxon>
        <taxon>Arthrobacter</taxon>
    </lineage>
</organism>
<feature type="transmembrane region" description="Helical" evidence="2">
    <location>
        <begin position="12"/>
        <end position="28"/>
    </location>
</feature>
<evidence type="ECO:0000256" key="2">
    <source>
        <dbReference type="SAM" id="Phobius"/>
    </source>
</evidence>
<gene>
    <name evidence="4" type="ORF">GCM10009688_27960</name>
</gene>
<feature type="domain" description="DUF58" evidence="3">
    <location>
        <begin position="201"/>
        <end position="246"/>
    </location>
</feature>